<dbReference type="AlphaFoldDB" id="A0AAU6PFW1"/>
<keyword evidence="1" id="KW-0328">Glycosyltransferase</keyword>
<protein>
    <submittedName>
        <fullName evidence="1">Teichuronic acid biosynthesis glycosyltransferase TuaG</fullName>
        <ecNumber evidence="1">2.4.-.-</ecNumber>
    </submittedName>
</protein>
<dbReference type="EC" id="2.4.-.-" evidence="1"/>
<dbReference type="InterPro" id="IPR029044">
    <property type="entry name" value="Nucleotide-diphossugar_trans"/>
</dbReference>
<reference evidence="1" key="1">
    <citation type="submission" date="2023-10" db="EMBL/GenBank/DDBJ databases">
        <title>The first scallop-associated chemosynthetic bacterial symbiont.</title>
        <authorList>
            <person name="Lin Y.-T."/>
            <person name="Sun J."/>
            <person name="Ip J.C.-H."/>
            <person name="He X."/>
            <person name="Gao Z.-M."/>
            <person name="Perez M."/>
            <person name="Xu T."/>
            <person name="Qian P.-Y."/>
            <person name="Qiu J.-W."/>
        </authorList>
    </citation>
    <scope>NUCLEOTIDE SEQUENCE</scope>
    <source>
        <strain evidence="1">Gill1</strain>
    </source>
</reference>
<accession>A0AAU6PFW1</accession>
<gene>
    <name evidence="1" type="primary">tuaG</name>
    <name evidence="1" type="ORF">Ctma_0613</name>
</gene>
<dbReference type="SUPFAM" id="SSF53448">
    <property type="entry name" value="Nucleotide-diphospho-sugar transferases"/>
    <property type="match status" value="1"/>
</dbReference>
<dbReference type="EMBL" id="CP138327">
    <property type="protein sequence ID" value="WXT99907.1"/>
    <property type="molecule type" value="Genomic_DNA"/>
</dbReference>
<proteinExistence type="predicted"/>
<evidence type="ECO:0000313" key="1">
    <source>
        <dbReference type="EMBL" id="WXT99907.1"/>
    </source>
</evidence>
<keyword evidence="1" id="KW-0808">Transferase</keyword>
<organism evidence="1">
    <name type="scientific">Catillopecten margaritatus gill symbiont</name>
    <dbReference type="NCBI Taxonomy" id="3083288"/>
    <lineage>
        <taxon>Bacteria</taxon>
        <taxon>Pseudomonadati</taxon>
        <taxon>Pseudomonadota</taxon>
        <taxon>Gammaproteobacteria</taxon>
        <taxon>sulfur-oxidizing symbionts</taxon>
    </lineage>
</organism>
<dbReference type="GO" id="GO:0016757">
    <property type="term" value="F:glycosyltransferase activity"/>
    <property type="evidence" value="ECO:0007669"/>
    <property type="project" value="UniProtKB-KW"/>
</dbReference>
<sequence>MITYESLLRTNSIGCLTAVYDTQKIGKMYMKDIVLGQDYALWLAILKKIDYAYGIQEPLAKYRMTKGSLSGNKFRSAYWVWRLYRDVENLSLIKSSICFIQYTYHGLKDHILFRL</sequence>
<name>A0AAU6PFW1_9GAMM</name>